<dbReference type="EMBL" id="JBEUSY010000476">
    <property type="protein sequence ID" value="KAL1230313.1"/>
    <property type="molecule type" value="Genomic_DNA"/>
</dbReference>
<evidence type="ECO:0000256" key="9">
    <source>
        <dbReference type="PROSITE-ProRule" id="PRU00042"/>
    </source>
</evidence>
<dbReference type="PROSITE" id="PS00028">
    <property type="entry name" value="ZINC_FINGER_C2H2_1"/>
    <property type="match status" value="3"/>
</dbReference>
<evidence type="ECO:0000256" key="10">
    <source>
        <dbReference type="SAM" id="MobiDB-lite"/>
    </source>
</evidence>
<feature type="compositionally biased region" description="Polar residues" evidence="10">
    <location>
        <begin position="575"/>
        <end position="592"/>
    </location>
</feature>
<keyword evidence="3" id="KW-0677">Repeat</keyword>
<organism evidence="12 13">
    <name type="scientific">Trichinella spiralis</name>
    <name type="common">Trichina worm</name>
    <dbReference type="NCBI Taxonomy" id="6334"/>
    <lineage>
        <taxon>Eukaryota</taxon>
        <taxon>Metazoa</taxon>
        <taxon>Ecdysozoa</taxon>
        <taxon>Nematoda</taxon>
        <taxon>Enoplea</taxon>
        <taxon>Dorylaimia</taxon>
        <taxon>Trichinellida</taxon>
        <taxon>Trichinellidae</taxon>
        <taxon>Trichinella</taxon>
    </lineage>
</organism>
<keyword evidence="2" id="KW-0479">Metal-binding</keyword>
<evidence type="ECO:0000313" key="12">
    <source>
        <dbReference type="EMBL" id="KAL1230313.1"/>
    </source>
</evidence>
<evidence type="ECO:0000256" key="5">
    <source>
        <dbReference type="ARBA" id="ARBA00022833"/>
    </source>
</evidence>
<keyword evidence="8" id="KW-0539">Nucleus</keyword>
<dbReference type="Proteomes" id="UP001558632">
    <property type="component" value="Unassembled WGS sequence"/>
</dbReference>
<dbReference type="PANTHER" id="PTHR15065">
    <property type="entry name" value="INSULINOMA-ASSOCIATED 1"/>
    <property type="match status" value="1"/>
</dbReference>
<evidence type="ECO:0000256" key="6">
    <source>
        <dbReference type="ARBA" id="ARBA00023015"/>
    </source>
</evidence>
<comment type="caution">
    <text evidence="12">The sequence shown here is derived from an EMBL/GenBank/DDBJ whole genome shotgun (WGS) entry which is preliminary data.</text>
</comment>
<dbReference type="InterPro" id="IPR042972">
    <property type="entry name" value="INSM1/2"/>
</dbReference>
<accession>A0ABR3K555</accession>
<evidence type="ECO:0000256" key="8">
    <source>
        <dbReference type="ARBA" id="ARBA00023242"/>
    </source>
</evidence>
<feature type="domain" description="C2H2-type" evidence="11">
    <location>
        <begin position="610"/>
        <end position="634"/>
    </location>
</feature>
<dbReference type="SMART" id="SM00355">
    <property type="entry name" value="ZnF_C2H2"/>
    <property type="match status" value="4"/>
</dbReference>
<protein>
    <submittedName>
        <fullName evidence="12">Transcription factor</fullName>
    </submittedName>
</protein>
<keyword evidence="6" id="KW-0805">Transcription regulation</keyword>
<dbReference type="InterPro" id="IPR036236">
    <property type="entry name" value="Znf_C2H2_sf"/>
</dbReference>
<feature type="compositionally biased region" description="Low complexity" evidence="10">
    <location>
        <begin position="420"/>
        <end position="439"/>
    </location>
</feature>
<evidence type="ECO:0000259" key="11">
    <source>
        <dbReference type="PROSITE" id="PS50157"/>
    </source>
</evidence>
<evidence type="ECO:0000313" key="13">
    <source>
        <dbReference type="Proteomes" id="UP001558632"/>
    </source>
</evidence>
<keyword evidence="13" id="KW-1185">Reference proteome</keyword>
<keyword evidence="5" id="KW-0862">Zinc</keyword>
<feature type="region of interest" description="Disordered" evidence="10">
    <location>
        <begin position="385"/>
        <end position="476"/>
    </location>
</feature>
<evidence type="ECO:0000256" key="7">
    <source>
        <dbReference type="ARBA" id="ARBA00023163"/>
    </source>
</evidence>
<evidence type="ECO:0000256" key="4">
    <source>
        <dbReference type="ARBA" id="ARBA00022771"/>
    </source>
</evidence>
<dbReference type="Pfam" id="PF00096">
    <property type="entry name" value="zf-C2H2"/>
    <property type="match status" value="2"/>
</dbReference>
<name>A0ABR3K555_TRISP</name>
<evidence type="ECO:0000256" key="1">
    <source>
        <dbReference type="ARBA" id="ARBA00004123"/>
    </source>
</evidence>
<dbReference type="SUPFAM" id="SSF57667">
    <property type="entry name" value="beta-beta-alpha zinc fingers"/>
    <property type="match status" value="1"/>
</dbReference>
<sequence>MKFRLQTNRLAPLSPKLHTWYDDTGSRRTTPAHLEENLIVSLPKAYLALAVPCLRSIFAAWTGVVNLCLSICKKRRHIPHSCKLRLLQANIVFLAHTKETHTQTSVSPSACYRDKAGQKLANGQRRAGRCSLVGANCSPARAAPRVIEPKKTSRPELSLPQLHGSMPGRCLHNLTTIDATIFDEHLKCSNYPRPLSIYYSLCMPRTVQAAVSRRPINNHSFIHPTLPFFPSSFDLFNRRHKMSCLYVWFIQSLVSSAVAKAGCSYLPSKLRQLRNTILICTSFNFLKSRQRQYPNDKAPPNVQIPAVGPFPFGVPFPNSLQLAATLASLGQMGFLQPNSNGAAAAAAAACALPFLYPHLCQSLLALPNMGLLQENPLQLQEVPVTPKASPEPQVPVKVNPAPSPRKRSATKVNRGCQADNNANSNSGSSNNNNSKNNNNGESATKKQRTIRRLQVDEETTSPVSGMYIRDANDVPPELLNKNGASTEELEDETALWVEASEEARAELALIPNRIGDYICRLCKVRYEDAFRLARHRCPRIAHQEYRCPECSKVFSCPANLASHRRWHRPKDKVSPPQSVVQNTSIESPSVSTPVEDDIAVAEMTAFSTNYECELCGKRFDSHRLLRNHAIRHTNFAILPTDGQDDQECQCAEPGCELWFPAKDLLEKHRSAAHPASQTQKV</sequence>
<feature type="region of interest" description="Disordered" evidence="10">
    <location>
        <begin position="567"/>
        <end position="592"/>
    </location>
</feature>
<reference evidence="12 13" key="1">
    <citation type="submission" date="2024-07" db="EMBL/GenBank/DDBJ databases">
        <title>Enhanced genomic and transcriptomic resources for Trichinella pseudospiralis and T. spiralis underpin the discovery of pronounced molecular differences between stages and species.</title>
        <authorList>
            <person name="Pasi K.K."/>
            <person name="La Rosa G."/>
            <person name="Gomez-Morales M.A."/>
            <person name="Tosini F."/>
            <person name="Sumanam S."/>
            <person name="Young N.D."/>
            <person name="Chang B.C."/>
            <person name="Robin G.B."/>
        </authorList>
    </citation>
    <scope>NUCLEOTIDE SEQUENCE [LARGE SCALE GENOMIC DNA]</scope>
    <source>
        <strain evidence="12">ISS534</strain>
    </source>
</reference>
<evidence type="ECO:0000256" key="2">
    <source>
        <dbReference type="ARBA" id="ARBA00022723"/>
    </source>
</evidence>
<dbReference type="PANTHER" id="PTHR15065:SF4">
    <property type="entry name" value="LD18634P"/>
    <property type="match status" value="1"/>
</dbReference>
<proteinExistence type="predicted"/>
<gene>
    <name evidence="12" type="ORF">TSPI_06772</name>
</gene>
<keyword evidence="4 9" id="KW-0863">Zinc-finger</keyword>
<evidence type="ECO:0000256" key="3">
    <source>
        <dbReference type="ARBA" id="ARBA00022737"/>
    </source>
</evidence>
<dbReference type="PROSITE" id="PS50157">
    <property type="entry name" value="ZINC_FINGER_C2H2_2"/>
    <property type="match status" value="2"/>
</dbReference>
<comment type="subcellular location">
    <subcellularLocation>
        <location evidence="1">Nucleus</location>
    </subcellularLocation>
</comment>
<dbReference type="InterPro" id="IPR013087">
    <property type="entry name" value="Znf_C2H2_type"/>
</dbReference>
<keyword evidence="7" id="KW-0804">Transcription</keyword>
<dbReference type="Gene3D" id="3.30.160.60">
    <property type="entry name" value="Classic Zinc Finger"/>
    <property type="match status" value="2"/>
</dbReference>
<feature type="domain" description="C2H2-type" evidence="11">
    <location>
        <begin position="545"/>
        <end position="572"/>
    </location>
</feature>